<organism evidence="5 6">
    <name type="scientific">Corynebacterium deserti GIMN1.010</name>
    <dbReference type="NCBI Taxonomy" id="931089"/>
    <lineage>
        <taxon>Bacteria</taxon>
        <taxon>Bacillati</taxon>
        <taxon>Actinomycetota</taxon>
        <taxon>Actinomycetes</taxon>
        <taxon>Mycobacteriales</taxon>
        <taxon>Corynebacteriaceae</taxon>
        <taxon>Corynebacterium</taxon>
    </lineage>
</organism>
<dbReference type="InterPro" id="IPR034733">
    <property type="entry name" value="AcCoA_carboxyl_beta"/>
</dbReference>
<dbReference type="GO" id="GO:2001295">
    <property type="term" value="P:malonyl-CoA biosynthetic process"/>
    <property type="evidence" value="ECO:0007669"/>
    <property type="project" value="TreeGrafter"/>
</dbReference>
<dbReference type="Gene3D" id="3.90.226.10">
    <property type="entry name" value="2-enoyl-CoA Hydratase, Chain A, domain 1"/>
    <property type="match status" value="2"/>
</dbReference>
<evidence type="ECO:0000313" key="5">
    <source>
        <dbReference type="EMBL" id="ALC05283.1"/>
    </source>
</evidence>
<dbReference type="GO" id="GO:0009317">
    <property type="term" value="C:acetyl-CoA carboxylase complex"/>
    <property type="evidence" value="ECO:0007669"/>
    <property type="project" value="InterPro"/>
</dbReference>
<dbReference type="STRING" id="931089.CDES_04185"/>
<reference evidence="5 6" key="1">
    <citation type="submission" date="2014-08" db="EMBL/GenBank/DDBJ databases">
        <title>Complete genome sequence of Corynebacterium deserti GIMN1.010 (=DSM 45689), isolated from desert sand in western China.</title>
        <authorList>
            <person name="Ruckert C."/>
            <person name="Albersmeier A."/>
            <person name="Kalinowski J."/>
        </authorList>
    </citation>
    <scope>NUCLEOTIDE SEQUENCE [LARGE SCALE GENOMIC DNA]</scope>
    <source>
        <strain evidence="5 6">GIMN1.010</strain>
    </source>
</reference>
<dbReference type="InterPro" id="IPR000438">
    <property type="entry name" value="Acetyl_CoA_COase_Trfase_b_su"/>
</dbReference>
<dbReference type="SUPFAM" id="SSF52096">
    <property type="entry name" value="ClpP/crotonase"/>
    <property type="match status" value="2"/>
</dbReference>
<sequence>MTRILASEFLTVLDPDSFIRWDTPPKYGEIDQEYADALTRANSKAEFDESIITGEGLINGSPIAVIVFDFTFMGGSLGAVASTRIMQAVHRATKQKLPLLVSPASGGARMQEDNRATVMMLTITSAVQRHRHANLPFIVYLRDPTMGGAMATVGSLGHITFAQPGASIGFLGPRVVGVITGSKLPDGVQQAENLAEHGIVDRVMPFEQLRNEMVKIVRILAPATPGGYIETPKPTQKLNLLETIEVTRDPTRPGSFELMEELGDGVVKLSGAPGATVAIARIHGRACVLIAQDRRHTLTTQALRLARHGASLACELALPLVSIVDTPGAELSQAAEEQGMVGSIARTIATLVDAPLPSVTIILGQGVGAGALAMLPGNLVYAAETAWLSALPFEGASAILYNDADHAAEILERQGVLARSLVEMKLIDGLIAETDNFLQNVLATISNALSELETNPERAGREARFARFEELAQPNL</sequence>
<dbReference type="PROSITE" id="PS50989">
    <property type="entry name" value="COA_CT_CTER"/>
    <property type="match status" value="1"/>
</dbReference>
<comment type="similarity">
    <text evidence="1">Belongs to the AccD/PCCB family.</text>
</comment>
<proteinExistence type="inferred from homology"/>
<dbReference type="AlphaFoldDB" id="A0A0M3Q999"/>
<dbReference type="GO" id="GO:0003989">
    <property type="term" value="F:acetyl-CoA carboxylase activity"/>
    <property type="evidence" value="ECO:0007669"/>
    <property type="project" value="InterPro"/>
</dbReference>
<dbReference type="GO" id="GO:0006633">
    <property type="term" value="P:fatty acid biosynthetic process"/>
    <property type="evidence" value="ECO:0007669"/>
    <property type="project" value="InterPro"/>
</dbReference>
<feature type="domain" description="CoA carboxyltransferase C-terminal" evidence="4">
    <location>
        <begin position="228"/>
        <end position="473"/>
    </location>
</feature>
<dbReference type="EMBL" id="CP009220">
    <property type="protein sequence ID" value="ALC05283.1"/>
    <property type="molecule type" value="Genomic_DNA"/>
</dbReference>
<dbReference type="Pfam" id="PF01039">
    <property type="entry name" value="Carboxyl_trans"/>
    <property type="match status" value="1"/>
</dbReference>
<dbReference type="RefSeq" id="WP_053544383.1">
    <property type="nucleotide sequence ID" value="NZ_CP009220.1"/>
</dbReference>
<dbReference type="InterPro" id="IPR011763">
    <property type="entry name" value="COA_CT_C"/>
</dbReference>
<dbReference type="InterPro" id="IPR011762">
    <property type="entry name" value="COA_CT_N"/>
</dbReference>
<dbReference type="InterPro" id="IPR029045">
    <property type="entry name" value="ClpP/crotonase-like_dom_sf"/>
</dbReference>
<name>A0A0M3Q999_9CORY</name>
<gene>
    <name evidence="5" type="ORF">CDES_04185</name>
</gene>
<dbReference type="PANTHER" id="PTHR42995:SF5">
    <property type="entry name" value="ACETYL-COENZYME A CARBOXYLASE CARBOXYL TRANSFERASE SUBUNIT BETA, CHLOROPLASTIC"/>
    <property type="match status" value="1"/>
</dbReference>
<dbReference type="PANTHER" id="PTHR42995">
    <property type="entry name" value="ACETYL-COENZYME A CARBOXYLASE CARBOXYL TRANSFERASE SUBUNIT BETA, CHLOROPLASTIC"/>
    <property type="match status" value="1"/>
</dbReference>
<evidence type="ECO:0000259" key="4">
    <source>
        <dbReference type="PROSITE" id="PS50989"/>
    </source>
</evidence>
<evidence type="ECO:0000256" key="1">
    <source>
        <dbReference type="ARBA" id="ARBA00006102"/>
    </source>
</evidence>
<dbReference type="Proteomes" id="UP000068067">
    <property type="component" value="Chromosome"/>
</dbReference>
<dbReference type="GO" id="GO:0016740">
    <property type="term" value="F:transferase activity"/>
    <property type="evidence" value="ECO:0007669"/>
    <property type="project" value="UniProtKB-KW"/>
</dbReference>
<dbReference type="PROSITE" id="PS50980">
    <property type="entry name" value="COA_CT_NTER"/>
    <property type="match status" value="1"/>
</dbReference>
<evidence type="ECO:0000313" key="6">
    <source>
        <dbReference type="Proteomes" id="UP000068067"/>
    </source>
</evidence>
<protein>
    <submittedName>
        <fullName evidence="5">Uncharacterized protein</fullName>
    </submittedName>
</protein>
<accession>A0A0M3Q999</accession>
<dbReference type="KEGG" id="cdx:CDES_04185"/>
<dbReference type="PRINTS" id="PR01070">
    <property type="entry name" value="ACCCTRFRASEB"/>
</dbReference>
<dbReference type="OrthoDB" id="9772975at2"/>
<dbReference type="PATRIC" id="fig|931089.4.peg.844"/>
<evidence type="ECO:0000259" key="3">
    <source>
        <dbReference type="PROSITE" id="PS50980"/>
    </source>
</evidence>
<keyword evidence="6" id="KW-1185">Reference proteome</keyword>
<feature type="domain" description="CoA carboxyltransferase N-terminal" evidence="3">
    <location>
        <begin position="1"/>
        <end position="235"/>
    </location>
</feature>
<keyword evidence="2" id="KW-0808">Transferase</keyword>
<evidence type="ECO:0000256" key="2">
    <source>
        <dbReference type="ARBA" id="ARBA00022679"/>
    </source>
</evidence>